<feature type="region of interest" description="Disordered" evidence="1">
    <location>
        <begin position="132"/>
        <end position="156"/>
    </location>
</feature>
<feature type="compositionally biased region" description="Low complexity" evidence="1">
    <location>
        <begin position="438"/>
        <end position="455"/>
    </location>
</feature>
<protein>
    <submittedName>
        <fullName evidence="2">Uncharacterized protein</fullName>
    </submittedName>
</protein>
<organism evidence="2 3">
    <name type="scientific">Filobasidium floriforme</name>
    <dbReference type="NCBI Taxonomy" id="5210"/>
    <lineage>
        <taxon>Eukaryota</taxon>
        <taxon>Fungi</taxon>
        <taxon>Dikarya</taxon>
        <taxon>Basidiomycota</taxon>
        <taxon>Agaricomycotina</taxon>
        <taxon>Tremellomycetes</taxon>
        <taxon>Filobasidiales</taxon>
        <taxon>Filobasidiaceae</taxon>
        <taxon>Filobasidium</taxon>
    </lineage>
</organism>
<comment type="caution">
    <text evidence="2">The sequence shown here is derived from an EMBL/GenBank/DDBJ whole genome shotgun (WGS) entry which is preliminary data.</text>
</comment>
<gene>
    <name evidence="2" type="ORF">FFLO_03162</name>
</gene>
<feature type="region of interest" description="Disordered" evidence="1">
    <location>
        <begin position="434"/>
        <end position="473"/>
    </location>
</feature>
<name>A0A8K0JLB1_9TREE</name>
<reference evidence="2" key="1">
    <citation type="submission" date="2020-04" db="EMBL/GenBank/DDBJ databases">
        <title>Analysis of mating type loci in Filobasidium floriforme.</title>
        <authorList>
            <person name="Nowrousian M."/>
        </authorList>
    </citation>
    <scope>NUCLEOTIDE SEQUENCE</scope>
    <source>
        <strain evidence="2">CBS 6242</strain>
    </source>
</reference>
<evidence type="ECO:0000313" key="3">
    <source>
        <dbReference type="Proteomes" id="UP000812966"/>
    </source>
</evidence>
<evidence type="ECO:0000256" key="1">
    <source>
        <dbReference type="SAM" id="MobiDB-lite"/>
    </source>
</evidence>
<dbReference type="EMBL" id="JABELV010000056">
    <property type="protein sequence ID" value="KAG7548957.1"/>
    <property type="molecule type" value="Genomic_DNA"/>
</dbReference>
<dbReference type="Proteomes" id="UP000812966">
    <property type="component" value="Unassembled WGS sequence"/>
</dbReference>
<feature type="region of interest" description="Disordered" evidence="1">
    <location>
        <begin position="1"/>
        <end position="38"/>
    </location>
</feature>
<feature type="compositionally biased region" description="Basic and acidic residues" evidence="1">
    <location>
        <begin position="17"/>
        <end position="27"/>
    </location>
</feature>
<keyword evidence="3" id="KW-1185">Reference proteome</keyword>
<sequence>MGSEDINDSLTTKHFTKPIDEGGERRSGGLATTRTERRTLPSAIQDLTNTHTGRRTLSAPIQDLTNTHTGRRTLPVPTSEFTKTSLEDLARRSNLIKHDENSHRAVRGRRSWFEIQKQGNVAGLIFDRKYPRSSRATKPTPSEIAQLETGQTSSSTTSAEMASEVVAPVHIVGNVVPPPLPAESPEVWAELWRPGGSDDYELLVYPPTLGDHRAIINQILYLLISAIPFAVDKEGKDLNYRFRCEGEYAFKTSELKDFLLRAPKLKLRGVVDGAIRVLNLDTRDFANRPCVLIFEVKPAAVKPTGAKNKSGAEVEYFVSAATAKEADEQIRHRANSAGLNPVSPTLIFLSIIGCSIRPYLWMGGQIRPSNIEVTIHESRVSEGPSPSLWVDLRGDHGKRLFQQVLLDVVRILGGRGPLDPNMYGAVGLGASQAKVVDSESSGSGPDPTSSESSSSRDWQSNVSSSPEKHPRGR</sequence>
<dbReference type="AlphaFoldDB" id="A0A8K0JLB1"/>
<feature type="compositionally biased region" description="Polar residues" evidence="1">
    <location>
        <begin position="456"/>
        <end position="465"/>
    </location>
</feature>
<evidence type="ECO:0000313" key="2">
    <source>
        <dbReference type="EMBL" id="KAG7548957.1"/>
    </source>
</evidence>
<accession>A0A8K0JLB1</accession>
<proteinExistence type="predicted"/>